<protein>
    <submittedName>
        <fullName evidence="12">ATP-dependent DNA helicase, RecG family</fullName>
        <ecNumber evidence="12">3.6.4.12</ecNumber>
    </submittedName>
</protein>
<feature type="region of interest" description="Disordered" evidence="8">
    <location>
        <begin position="209"/>
        <end position="242"/>
    </location>
</feature>
<feature type="domain" description="Helicase ATP-binding" evidence="10">
    <location>
        <begin position="686"/>
        <end position="876"/>
    </location>
</feature>
<dbReference type="Gene3D" id="3.40.50.300">
    <property type="entry name" value="P-loop containing nucleotide triphosphate hydrolases"/>
    <property type="match status" value="2"/>
</dbReference>
<dbReference type="EC" id="3.6.4.12" evidence="12"/>
<dbReference type="InterPro" id="IPR014001">
    <property type="entry name" value="Helicase_ATP-bd"/>
</dbReference>
<evidence type="ECO:0000313" key="12">
    <source>
        <dbReference type="EMBL" id="KAK1736804.1"/>
    </source>
</evidence>
<reference evidence="12" key="1">
    <citation type="submission" date="2023-06" db="EMBL/GenBank/DDBJ databases">
        <title>Survivors Of The Sea: Transcriptome response of Skeletonema marinoi to long-term dormancy.</title>
        <authorList>
            <person name="Pinder M.I.M."/>
            <person name="Kourtchenko O."/>
            <person name="Robertson E.K."/>
            <person name="Larsson T."/>
            <person name="Maumus F."/>
            <person name="Osuna-Cruz C.M."/>
            <person name="Vancaester E."/>
            <person name="Stenow R."/>
            <person name="Vandepoele K."/>
            <person name="Ploug H."/>
            <person name="Bruchert V."/>
            <person name="Godhe A."/>
            <person name="Topel M."/>
        </authorList>
    </citation>
    <scope>NUCLEOTIDE SEQUENCE</scope>
    <source>
        <strain evidence="12">R05AC</strain>
    </source>
</reference>
<feature type="compositionally biased region" description="Low complexity" evidence="8">
    <location>
        <begin position="224"/>
        <end position="233"/>
    </location>
</feature>
<evidence type="ECO:0000313" key="13">
    <source>
        <dbReference type="Proteomes" id="UP001224775"/>
    </source>
</evidence>
<dbReference type="PROSITE" id="PS51194">
    <property type="entry name" value="HELICASE_CTER"/>
    <property type="match status" value="1"/>
</dbReference>
<gene>
    <name evidence="12" type="ORF">QTG54_012249</name>
</gene>
<evidence type="ECO:0000259" key="10">
    <source>
        <dbReference type="PROSITE" id="PS51192"/>
    </source>
</evidence>
<sequence length="1460" mass="161208">MPSSLHRRRIIAVNLIITMLLATLCPKRCHGLQFFHPSTKRLLTHHHGGRLLSLQRQGAISNSCRGISSLLSNDYSLNYCHLGGRCISKYPPRAAITKLYSNDNSSSDVTTNHAIGKAASSFLKQHLAQLEYDGKLSTDEVTSITDSLMMLLEDETALNNTTVANFSSVLQTSIELFMAQKESRLRTNARAIENVGGYVRAIVRNQLDGNNSVGNNHGVDSAKQQQQQQQQQQPHDSSNDNRGIHALLESFIQSGQMNQNELNEPCLQTLSQTSTDMAQYALEAYIQQKQRRVAKDKAPILDPSSYVLKILRNAPRDAPKQDQPLSERGAASTTAATAAAAVQQQSPTRNNDQDNIPRMPIPITPPSSATTAIKSKPTSTVTMSHVDTTLSHLHKLNQPISTIKGVGPKTEAAFHKLGLFTLRDLLWHFPRSFVDRSTLQSDIRNVPEGEIGTLRLTVGKDAVKGTTITCMDESGNNVDVTFFYGRSRRGMLMATNELKKICNYHSIIVSGKVQHSRKSSTIFNPDKCVSVDQAETVVGIEPVYALSSGLRKSVLLNAIHEALQVAEELFECMPESLSDEGLEALSWPKLVDALAITHQPTSIAESGPNSPARERLAFEELCIQQAQLALMRWHLKYKNVQSRKQQQRLPTSWNDSPIVASAVEALPFQLTQSQQDCLAEMWSDAIVDTSSRMVRLLQGEVGSGKTVLAYLLALGCIETRQGGGRVAAILAPTQLLAHQHAASISNFVSALEDKTDRSSSIRNIRVEILTGSVTGKRRDELFQRLEAKSDDDAVILIGTHALVTADIVDRLHQLPPVSSDSSKGLALSVVDEEQRFGVIQREALSSCAANALFMSATPIPRTFRLKGRSGLMDYTQLVAEKSRTVKTTIASAEEMDRVVSALQSKISLGSKCFWVLPRIGESEGDDPVSQQASVESRYQALVDIFGEQKVGFVHGRMKIEDRKEQLATFADEMSDMVILVGTTVIEVGIDIPNVNLLIIEQAERFGLSQLHQLRGRIGRNGSRDNLECHCLLLTDATKTDDSVLTRLEILRETMDGVAIAEADLMLRGAGDVLGFVQSGIKSGYAVDPTYHWELIPAATSLGRSFLHHFDQVNHDERNEDIHYDESTNGMHKSNKILHLHREGKVKALYDETTASSENGFALRVMMLLFGERNCDNLKESLQQLATLKGDSLSRNDNLIGNKVLEIVEGGIISPEMSHRSVKTTSSSSSTGSPKPVASLKPRILTTRKNAINLLDDVCFILLDVETTGLDASTSHVIQLAGKELGSSSEEEFAEYILPPVEVPQIIEEITGITDDFLRSGEFKVFNEVYLEFQDFCTQQANGREVCFVAHNAKFDIGMIESELRRWRTVDKAAPVLADVFVASLDTLALFKERRLWTAPNVRPSSFKLGNIYYHVFSENMTNAHNAVGDVRALERLLLSNHFPNWKSIGNAIQQPFIKIT</sequence>
<dbReference type="Pfam" id="PF00929">
    <property type="entry name" value="RNase_T"/>
    <property type="match status" value="1"/>
</dbReference>
<keyword evidence="1" id="KW-0547">Nucleotide-binding</keyword>
<dbReference type="GO" id="GO:0003678">
    <property type="term" value="F:DNA helicase activity"/>
    <property type="evidence" value="ECO:0007669"/>
    <property type="project" value="UniProtKB-EC"/>
</dbReference>
<dbReference type="Pfam" id="PF00271">
    <property type="entry name" value="Helicase_C"/>
    <property type="match status" value="1"/>
</dbReference>
<dbReference type="EMBL" id="JATAAI010000027">
    <property type="protein sequence ID" value="KAK1736804.1"/>
    <property type="molecule type" value="Genomic_DNA"/>
</dbReference>
<dbReference type="GO" id="GO:0006281">
    <property type="term" value="P:DNA repair"/>
    <property type="evidence" value="ECO:0007669"/>
    <property type="project" value="UniProtKB-KW"/>
</dbReference>
<dbReference type="PANTHER" id="PTHR47964:SF1">
    <property type="entry name" value="ATP-DEPENDENT DNA HELICASE HOMOLOG RECG, CHLOROPLASTIC"/>
    <property type="match status" value="1"/>
</dbReference>
<dbReference type="SUPFAM" id="SSF53098">
    <property type="entry name" value="Ribonuclease H-like"/>
    <property type="match status" value="1"/>
</dbReference>
<dbReference type="InterPro" id="IPR013520">
    <property type="entry name" value="Ribonucl_H"/>
</dbReference>
<evidence type="ECO:0000256" key="3">
    <source>
        <dbReference type="ARBA" id="ARBA00022801"/>
    </source>
</evidence>
<dbReference type="InterPro" id="IPR012337">
    <property type="entry name" value="RNaseH-like_sf"/>
</dbReference>
<accession>A0AAD8Y026</accession>
<dbReference type="SMART" id="SM00487">
    <property type="entry name" value="DEXDc"/>
    <property type="match status" value="1"/>
</dbReference>
<dbReference type="CDD" id="cd06127">
    <property type="entry name" value="DEDDh"/>
    <property type="match status" value="1"/>
</dbReference>
<evidence type="ECO:0000256" key="2">
    <source>
        <dbReference type="ARBA" id="ARBA00022763"/>
    </source>
</evidence>
<dbReference type="Pfam" id="PF17191">
    <property type="entry name" value="RecG_wedge"/>
    <property type="match status" value="1"/>
</dbReference>
<feature type="signal peptide" evidence="9">
    <location>
        <begin position="1"/>
        <end position="31"/>
    </location>
</feature>
<dbReference type="InterPro" id="IPR047112">
    <property type="entry name" value="RecG/Mfd"/>
</dbReference>
<dbReference type="SMART" id="SM00490">
    <property type="entry name" value="HELICc"/>
    <property type="match status" value="1"/>
</dbReference>
<dbReference type="GO" id="GO:0005524">
    <property type="term" value="F:ATP binding"/>
    <property type="evidence" value="ECO:0007669"/>
    <property type="project" value="UniProtKB-KW"/>
</dbReference>
<keyword evidence="6" id="KW-0238">DNA-binding</keyword>
<feature type="region of interest" description="Disordered" evidence="8">
    <location>
        <begin position="1215"/>
        <end position="1237"/>
    </location>
</feature>
<keyword evidence="4 12" id="KW-0347">Helicase</keyword>
<keyword evidence="3 12" id="KW-0378">Hydrolase</keyword>
<dbReference type="Pfam" id="PF00270">
    <property type="entry name" value="DEAD"/>
    <property type="match status" value="1"/>
</dbReference>
<dbReference type="GO" id="GO:0016787">
    <property type="term" value="F:hydrolase activity"/>
    <property type="evidence" value="ECO:0007669"/>
    <property type="project" value="UniProtKB-KW"/>
</dbReference>
<evidence type="ECO:0000259" key="11">
    <source>
        <dbReference type="PROSITE" id="PS51194"/>
    </source>
</evidence>
<feature type="compositionally biased region" description="Low complexity" evidence="8">
    <location>
        <begin position="330"/>
        <end position="341"/>
    </location>
</feature>
<feature type="region of interest" description="Disordered" evidence="8">
    <location>
        <begin position="316"/>
        <end position="379"/>
    </location>
</feature>
<keyword evidence="2" id="KW-0227">DNA damage</keyword>
<proteinExistence type="predicted"/>
<dbReference type="InterPro" id="IPR001650">
    <property type="entry name" value="Helicase_C-like"/>
</dbReference>
<keyword evidence="5" id="KW-0067">ATP-binding</keyword>
<dbReference type="SMART" id="SM00479">
    <property type="entry name" value="EXOIII"/>
    <property type="match status" value="1"/>
</dbReference>
<dbReference type="InterPro" id="IPR036397">
    <property type="entry name" value="RNaseH_sf"/>
</dbReference>
<dbReference type="GO" id="GO:0003677">
    <property type="term" value="F:DNA binding"/>
    <property type="evidence" value="ECO:0007669"/>
    <property type="project" value="UniProtKB-KW"/>
</dbReference>
<name>A0AAD8Y026_9STRA</name>
<feature type="domain" description="Helicase C-terminal" evidence="11">
    <location>
        <begin position="894"/>
        <end position="1065"/>
    </location>
</feature>
<keyword evidence="9" id="KW-0732">Signal</keyword>
<evidence type="ECO:0000256" key="4">
    <source>
        <dbReference type="ARBA" id="ARBA00022806"/>
    </source>
</evidence>
<dbReference type="InterPro" id="IPR033454">
    <property type="entry name" value="RecG_wedge"/>
</dbReference>
<dbReference type="SUPFAM" id="SSF52540">
    <property type="entry name" value="P-loop containing nucleoside triphosphate hydrolases"/>
    <property type="match status" value="2"/>
</dbReference>
<dbReference type="InterPro" id="IPR027417">
    <property type="entry name" value="P-loop_NTPase"/>
</dbReference>
<feature type="chain" id="PRO_5041994465" evidence="9">
    <location>
        <begin position="32"/>
        <end position="1460"/>
    </location>
</feature>
<dbReference type="SUPFAM" id="SSF50249">
    <property type="entry name" value="Nucleic acid-binding proteins"/>
    <property type="match status" value="1"/>
</dbReference>
<dbReference type="InterPro" id="IPR012340">
    <property type="entry name" value="NA-bd_OB-fold"/>
</dbReference>
<keyword evidence="7" id="KW-0234">DNA repair</keyword>
<evidence type="ECO:0000256" key="7">
    <source>
        <dbReference type="ARBA" id="ARBA00023204"/>
    </source>
</evidence>
<dbReference type="PROSITE" id="PS51192">
    <property type="entry name" value="HELICASE_ATP_BIND_1"/>
    <property type="match status" value="1"/>
</dbReference>
<dbReference type="PANTHER" id="PTHR47964">
    <property type="entry name" value="ATP-DEPENDENT DNA HELICASE HOMOLOG RECG, CHLOROPLASTIC"/>
    <property type="match status" value="1"/>
</dbReference>
<dbReference type="Gene3D" id="3.30.420.10">
    <property type="entry name" value="Ribonuclease H-like superfamily/Ribonuclease H"/>
    <property type="match status" value="1"/>
</dbReference>
<evidence type="ECO:0000256" key="1">
    <source>
        <dbReference type="ARBA" id="ARBA00022741"/>
    </source>
</evidence>
<comment type="caution">
    <text evidence="12">The sequence shown here is derived from an EMBL/GenBank/DDBJ whole genome shotgun (WGS) entry which is preliminary data.</text>
</comment>
<evidence type="ECO:0000256" key="6">
    <source>
        <dbReference type="ARBA" id="ARBA00023125"/>
    </source>
</evidence>
<evidence type="ECO:0000256" key="8">
    <source>
        <dbReference type="SAM" id="MobiDB-lite"/>
    </source>
</evidence>
<evidence type="ECO:0000256" key="9">
    <source>
        <dbReference type="SAM" id="SignalP"/>
    </source>
</evidence>
<evidence type="ECO:0000256" key="5">
    <source>
        <dbReference type="ARBA" id="ARBA00022840"/>
    </source>
</evidence>
<dbReference type="InterPro" id="IPR011545">
    <property type="entry name" value="DEAD/DEAH_box_helicase_dom"/>
</dbReference>
<dbReference type="Proteomes" id="UP001224775">
    <property type="component" value="Unassembled WGS sequence"/>
</dbReference>
<keyword evidence="13" id="KW-1185">Reference proteome</keyword>
<feature type="compositionally biased region" description="Low complexity" evidence="8">
    <location>
        <begin position="1222"/>
        <end position="1237"/>
    </location>
</feature>
<organism evidence="12 13">
    <name type="scientific">Skeletonema marinoi</name>
    <dbReference type="NCBI Taxonomy" id="267567"/>
    <lineage>
        <taxon>Eukaryota</taxon>
        <taxon>Sar</taxon>
        <taxon>Stramenopiles</taxon>
        <taxon>Ochrophyta</taxon>
        <taxon>Bacillariophyta</taxon>
        <taxon>Coscinodiscophyceae</taxon>
        <taxon>Thalassiosirophycidae</taxon>
        <taxon>Thalassiosirales</taxon>
        <taxon>Skeletonemataceae</taxon>
        <taxon>Skeletonema</taxon>
        <taxon>Skeletonema marinoi-dohrnii complex</taxon>
    </lineage>
</organism>
<feature type="compositionally biased region" description="Polar residues" evidence="8">
    <location>
        <begin position="342"/>
        <end position="354"/>
    </location>
</feature>